<accession>A0ABR8A038</accession>
<dbReference type="EMBL" id="JACJQB010000040">
    <property type="protein sequence ID" value="MBD2189484.1"/>
    <property type="molecule type" value="Genomic_DNA"/>
</dbReference>
<dbReference type="Proteomes" id="UP000642094">
    <property type="component" value="Unassembled WGS sequence"/>
</dbReference>
<dbReference type="RefSeq" id="WP_190404309.1">
    <property type="nucleotide sequence ID" value="NZ_JACJQB010000040.1"/>
</dbReference>
<evidence type="ECO:0000313" key="1">
    <source>
        <dbReference type="EMBL" id="MBD2189484.1"/>
    </source>
</evidence>
<proteinExistence type="predicted"/>
<protein>
    <submittedName>
        <fullName evidence="1">DUF3095 domain-containing protein</fullName>
    </submittedName>
</protein>
<name>A0ABR8A038_9CYAN</name>
<sequence>MGIQDIASKDSTSENSNSENFYADLPVMQDLVEITHPQNFYTVPHDWTVIITDVVESTNAIATGRYKDVNILGACSIIVLLNLVGNLDIPFVFGGDGASILIPSRFVIDAEQALSAVQKLAIDEFNLILRVGIVPMTAIITSHEIRIAKLRISDNYVQSIIRGGGIAYATELIKNQATTELYSPNFQGKNAIADFSGLECRWQDIPTRHEEILSLIVLVTAPSQSQTNITYRAVIEQIDRIYGKGTECHPVAKENLHLSFRKKNLSTEMRVFVNSQKWIQRFLHLWKLRLINLLGLVLMQFNIKLAGFNWGDYKQIVAEATDFKKFDDSLKMVISGTTKQRQKLTNYLENQFREGRLVYGCHVSDRVLMTCLVFERNGRQVHFVDGADGGYALAAKEMKERIKN</sequence>
<dbReference type="Pfam" id="PF11294">
    <property type="entry name" value="DUF3095"/>
    <property type="match status" value="1"/>
</dbReference>
<dbReference type="InterPro" id="IPR021445">
    <property type="entry name" value="DUF3095"/>
</dbReference>
<gene>
    <name evidence="1" type="ORF">H6F41_15225</name>
</gene>
<keyword evidence="2" id="KW-1185">Reference proteome</keyword>
<organism evidence="1 2">
    <name type="scientific">Pseudanabaena mucicola FACHB-723</name>
    <dbReference type="NCBI Taxonomy" id="2692860"/>
    <lineage>
        <taxon>Bacteria</taxon>
        <taxon>Bacillati</taxon>
        <taxon>Cyanobacteriota</taxon>
        <taxon>Cyanophyceae</taxon>
        <taxon>Pseudanabaenales</taxon>
        <taxon>Pseudanabaenaceae</taxon>
        <taxon>Pseudanabaena</taxon>
    </lineage>
</organism>
<comment type="caution">
    <text evidence="1">The sequence shown here is derived from an EMBL/GenBank/DDBJ whole genome shotgun (WGS) entry which is preliminary data.</text>
</comment>
<evidence type="ECO:0000313" key="2">
    <source>
        <dbReference type="Proteomes" id="UP000642094"/>
    </source>
</evidence>
<reference evidence="1 2" key="1">
    <citation type="journal article" date="2020" name="ISME J.">
        <title>Comparative genomics reveals insights into cyanobacterial evolution and habitat adaptation.</title>
        <authorList>
            <person name="Chen M.Y."/>
            <person name="Teng W.K."/>
            <person name="Zhao L."/>
            <person name="Hu C.X."/>
            <person name="Zhou Y.K."/>
            <person name="Han B.P."/>
            <person name="Song L.R."/>
            <person name="Shu W.S."/>
        </authorList>
    </citation>
    <scope>NUCLEOTIDE SEQUENCE [LARGE SCALE GENOMIC DNA]</scope>
    <source>
        <strain evidence="1 2">FACHB-723</strain>
    </source>
</reference>